<organism evidence="1 2">
    <name type="scientific">Solanum pinnatisectum</name>
    <name type="common">tansyleaf nightshade</name>
    <dbReference type="NCBI Taxonomy" id="50273"/>
    <lineage>
        <taxon>Eukaryota</taxon>
        <taxon>Viridiplantae</taxon>
        <taxon>Streptophyta</taxon>
        <taxon>Embryophyta</taxon>
        <taxon>Tracheophyta</taxon>
        <taxon>Spermatophyta</taxon>
        <taxon>Magnoliopsida</taxon>
        <taxon>eudicotyledons</taxon>
        <taxon>Gunneridae</taxon>
        <taxon>Pentapetalae</taxon>
        <taxon>asterids</taxon>
        <taxon>lamiids</taxon>
        <taxon>Solanales</taxon>
        <taxon>Solanaceae</taxon>
        <taxon>Solanoideae</taxon>
        <taxon>Solaneae</taxon>
        <taxon>Solanum</taxon>
    </lineage>
</organism>
<keyword evidence="2" id="KW-1185">Reference proteome</keyword>
<evidence type="ECO:0000313" key="2">
    <source>
        <dbReference type="Proteomes" id="UP001311915"/>
    </source>
</evidence>
<name>A0AAV9K109_9SOLN</name>
<gene>
    <name evidence="1" type="ORF">R3W88_033445</name>
</gene>
<proteinExistence type="predicted"/>
<dbReference type="PANTHER" id="PTHR36607">
    <property type="entry name" value="1,2-DIHYDROXY-3-KETO-5-METHYLTHIOPENTENE DIOXYGENASE 4"/>
    <property type="match status" value="1"/>
</dbReference>
<sequence>MIGTIPLVRKLLNTSHHLYKVTSEKVLLMKSSTHQNVVVVIPSRRDENLSSWCVPPFGFDEVHYMSGYWEWVEDVLSYCKETLDNIKTYDVIITSMFIYDHNESIFYTFCENQHPSTNTISTFISGEKKAKYFYFVGANKLFQKVNVHNLLIGLHSSFVILSRQFGYCQDVPSALIEHHYDVFRLVAFPSSTHIILRRPRKDDASLSTKRDQLQRKLPYSSNSKVTPNIPPQSGKSVSKFKNLKGKATHMNNGVKSVTTQGYPLGCEFTELDSISIDIVIFEDGIVGSTMPLTELAHQPLEAGVVLIHKGFRKLTSSNLSPLKVLLEDFFKKHGDYDATRLSTPQKVTKDSHQELFSATQQFLDTANEEEVIWTNTWKSFKKMSKNKETIIIHEDEIHAIEKLIPLLEIEIKEPAKLKEDAETSRHQILIHKLFS</sequence>
<dbReference type="PANTHER" id="PTHR36607:SF24">
    <property type="entry name" value="AMINOTRANSFERASE-LIKE PLANT MOBILE DOMAIN-CONTAINING PROTEIN"/>
    <property type="match status" value="1"/>
</dbReference>
<dbReference type="Proteomes" id="UP001311915">
    <property type="component" value="Unassembled WGS sequence"/>
</dbReference>
<dbReference type="AlphaFoldDB" id="A0AAV9K109"/>
<reference evidence="1 2" key="1">
    <citation type="submission" date="2023-10" db="EMBL/GenBank/DDBJ databases">
        <title>Genome-Wide Identification Analysis in wild type Solanum Pinnatisectum Reveals Some Genes Defensing Phytophthora Infestans.</title>
        <authorList>
            <person name="Sun C."/>
        </authorList>
    </citation>
    <scope>NUCLEOTIDE SEQUENCE [LARGE SCALE GENOMIC DNA]</scope>
    <source>
        <strain evidence="1">LQN</strain>
        <tissue evidence="1">Leaf</tissue>
    </source>
</reference>
<comment type="caution">
    <text evidence="1">The sequence shown here is derived from an EMBL/GenBank/DDBJ whole genome shotgun (WGS) entry which is preliminary data.</text>
</comment>
<evidence type="ECO:0000313" key="1">
    <source>
        <dbReference type="EMBL" id="KAK4707006.1"/>
    </source>
</evidence>
<protein>
    <submittedName>
        <fullName evidence="1">Uncharacterized protein</fullName>
    </submittedName>
</protein>
<accession>A0AAV9K109</accession>
<dbReference type="EMBL" id="JAWPEI010000034">
    <property type="protein sequence ID" value="KAK4707006.1"/>
    <property type="molecule type" value="Genomic_DNA"/>
</dbReference>